<reference evidence="1" key="1">
    <citation type="submission" date="2019-09" db="EMBL/GenBank/DDBJ databases">
        <authorList>
            <person name="Chandra G."/>
            <person name="Truman W A."/>
        </authorList>
    </citation>
    <scope>NUCLEOTIDE SEQUENCE</scope>
    <source>
        <strain evidence="1">PS683</strain>
    </source>
</reference>
<dbReference type="EMBL" id="LR700639">
    <property type="protein sequence ID" value="VVM11995.1"/>
    <property type="molecule type" value="Genomic_DNA"/>
</dbReference>
<dbReference type="AlphaFoldDB" id="A0A5E6MKK0"/>
<evidence type="ECO:0000313" key="1">
    <source>
        <dbReference type="EMBL" id="VVM11995.1"/>
    </source>
</evidence>
<organism evidence="1">
    <name type="scientific">Pseudomonas fluorescens</name>
    <dbReference type="NCBI Taxonomy" id="294"/>
    <lineage>
        <taxon>Bacteria</taxon>
        <taxon>Pseudomonadati</taxon>
        <taxon>Pseudomonadota</taxon>
        <taxon>Gammaproteobacteria</taxon>
        <taxon>Pseudomonadales</taxon>
        <taxon>Pseudomonadaceae</taxon>
        <taxon>Pseudomonas</taxon>
    </lineage>
</organism>
<name>A0A5E6MKK0_PSEFL</name>
<gene>
    <name evidence="1" type="ORF">PS683_00269</name>
</gene>
<proteinExistence type="predicted"/>
<accession>A0A5E6MKK0</accession>
<protein>
    <submittedName>
        <fullName evidence="1">Uncharacterized protein</fullName>
    </submittedName>
</protein>
<sequence>MGGGVGQMRKSQVLLKNCGLVDTTPIQWGSWLAHKGGLTANPYLPVTSRSKNVGAGLPAKAAPQPTTL</sequence>